<dbReference type="GeneID" id="68112669"/>
<dbReference type="Proteomes" id="UP000444721">
    <property type="component" value="Unassembled WGS sequence"/>
</dbReference>
<dbReference type="EMBL" id="VFQX01000044">
    <property type="protein sequence ID" value="KAF0975457.1"/>
    <property type="molecule type" value="Genomic_DNA"/>
</dbReference>
<name>A0A6A5BEJ6_NAEFO</name>
<dbReference type="VEuPathDB" id="AmoebaDB:NfTy_066350"/>
<gene>
    <name evidence="1" type="ORF">FDP41_005451</name>
</gene>
<protein>
    <submittedName>
        <fullName evidence="1">Uncharacterized protein</fullName>
    </submittedName>
</protein>
<dbReference type="AlphaFoldDB" id="A0A6A5BEJ6"/>
<proteinExistence type="predicted"/>
<comment type="caution">
    <text evidence="1">The sequence shown here is derived from an EMBL/GenBank/DDBJ whole genome shotgun (WGS) entry which is preliminary data.</text>
</comment>
<dbReference type="VEuPathDB" id="AmoebaDB:NF0014450"/>
<accession>A0A6A5BEJ6</accession>
<reference evidence="1 2" key="1">
    <citation type="journal article" date="2019" name="Sci. Rep.">
        <title>Nanopore sequencing improves the draft genome of the human pathogenic amoeba Naegleria fowleri.</title>
        <authorList>
            <person name="Liechti N."/>
            <person name="Schurch N."/>
            <person name="Bruggmann R."/>
            <person name="Wittwer M."/>
        </authorList>
    </citation>
    <scope>NUCLEOTIDE SEQUENCE [LARGE SCALE GENOMIC DNA]</scope>
    <source>
        <strain evidence="1 2">ATCC 30894</strain>
    </source>
</reference>
<organism evidence="1 2">
    <name type="scientific">Naegleria fowleri</name>
    <name type="common">Brain eating amoeba</name>
    <dbReference type="NCBI Taxonomy" id="5763"/>
    <lineage>
        <taxon>Eukaryota</taxon>
        <taxon>Discoba</taxon>
        <taxon>Heterolobosea</taxon>
        <taxon>Tetramitia</taxon>
        <taxon>Eutetramitia</taxon>
        <taxon>Vahlkampfiidae</taxon>
        <taxon>Naegleria</taxon>
    </lineage>
</organism>
<dbReference type="VEuPathDB" id="AmoebaDB:FDP41_005451"/>
<keyword evidence="2" id="KW-1185">Reference proteome</keyword>
<evidence type="ECO:0000313" key="2">
    <source>
        <dbReference type="Proteomes" id="UP000444721"/>
    </source>
</evidence>
<evidence type="ECO:0000313" key="1">
    <source>
        <dbReference type="EMBL" id="KAF0975457.1"/>
    </source>
</evidence>
<dbReference type="RefSeq" id="XP_044560170.1">
    <property type="nucleotide sequence ID" value="XM_044708977.1"/>
</dbReference>
<sequence>MTPIIPSIILPSLETSHHCSKTNCCTSSPANSSSPLNSSYSRFWKAYFIHKKSVQKPKPKHIYKPISDFLEQHKDYEFSREILFKKEEQDDLDEYHFEFYKMLRYHPEFMTIHYVNAMIPDRAGWNGYNDFIILKNEKDHAIDERAFIERDHGFTSCSNKKTIHQKRKV</sequence>